<dbReference type="SUPFAM" id="SSF111384">
    <property type="entry name" value="OmpH-like"/>
    <property type="match status" value="1"/>
</dbReference>
<evidence type="ECO:0000256" key="1">
    <source>
        <dbReference type="ARBA" id="ARBA00009091"/>
    </source>
</evidence>
<sequence>MISKLKIAALAAGAALASVSAPALAQFDASQGTAVINLDAAIVQTNAFKTAEGQIKTTYAAQITQVQTRQTALQTELTPLRTEIENLQKNPATPKATLDAKIAAFQTKAQTAQTELQRLAAPFARAEAYAKEQITAKLEAAVRAAMTAKKVSVALQPDSVVLATPAGDLTPDVVTQLNALVPSVSITPPANWQPGQAQQAQGAPAGR</sequence>
<evidence type="ECO:0000256" key="2">
    <source>
        <dbReference type="ARBA" id="ARBA00022729"/>
    </source>
</evidence>
<evidence type="ECO:0000313" key="5">
    <source>
        <dbReference type="EMBL" id="RVT93806.1"/>
    </source>
</evidence>
<evidence type="ECO:0000256" key="4">
    <source>
        <dbReference type="SAM" id="SignalP"/>
    </source>
</evidence>
<proteinExistence type="inferred from homology"/>
<dbReference type="SMART" id="SM00935">
    <property type="entry name" value="OmpH"/>
    <property type="match status" value="1"/>
</dbReference>
<gene>
    <name evidence="5" type="ORF">EOD43_08060</name>
</gene>
<dbReference type="EMBL" id="SACN01000001">
    <property type="protein sequence ID" value="RVT93806.1"/>
    <property type="molecule type" value="Genomic_DNA"/>
</dbReference>
<keyword evidence="2 4" id="KW-0732">Signal</keyword>
<evidence type="ECO:0000256" key="3">
    <source>
        <dbReference type="SAM" id="MobiDB-lite"/>
    </source>
</evidence>
<comment type="similarity">
    <text evidence="1">Belongs to the Skp family.</text>
</comment>
<dbReference type="GO" id="GO:0051082">
    <property type="term" value="F:unfolded protein binding"/>
    <property type="evidence" value="ECO:0007669"/>
    <property type="project" value="InterPro"/>
</dbReference>
<feature type="signal peptide" evidence="4">
    <location>
        <begin position="1"/>
        <end position="25"/>
    </location>
</feature>
<comment type="caution">
    <text evidence="5">The sequence shown here is derived from an EMBL/GenBank/DDBJ whole genome shotgun (WGS) entry which is preliminary data.</text>
</comment>
<name>A0A437M8B1_9SPHN</name>
<feature type="compositionally biased region" description="Low complexity" evidence="3">
    <location>
        <begin position="188"/>
        <end position="207"/>
    </location>
</feature>
<keyword evidence="6" id="KW-1185">Reference proteome</keyword>
<dbReference type="GO" id="GO:0005829">
    <property type="term" value="C:cytosol"/>
    <property type="evidence" value="ECO:0007669"/>
    <property type="project" value="TreeGrafter"/>
</dbReference>
<dbReference type="PANTHER" id="PTHR35089">
    <property type="entry name" value="CHAPERONE PROTEIN SKP"/>
    <property type="match status" value="1"/>
</dbReference>
<dbReference type="Pfam" id="PF03938">
    <property type="entry name" value="OmpH"/>
    <property type="match status" value="1"/>
</dbReference>
<evidence type="ECO:0000313" key="6">
    <source>
        <dbReference type="Proteomes" id="UP000282971"/>
    </source>
</evidence>
<feature type="chain" id="PRO_5019453464" evidence="4">
    <location>
        <begin position="26"/>
        <end position="207"/>
    </location>
</feature>
<dbReference type="InterPro" id="IPR024930">
    <property type="entry name" value="Skp_dom_sf"/>
</dbReference>
<dbReference type="Gene3D" id="3.30.910.20">
    <property type="entry name" value="Skp domain"/>
    <property type="match status" value="1"/>
</dbReference>
<dbReference type="Proteomes" id="UP000282971">
    <property type="component" value="Unassembled WGS sequence"/>
</dbReference>
<accession>A0A437M8B1</accession>
<dbReference type="RefSeq" id="WP_127742794.1">
    <property type="nucleotide sequence ID" value="NZ_SACN01000001.1"/>
</dbReference>
<dbReference type="InterPro" id="IPR005632">
    <property type="entry name" value="Chaperone_Skp"/>
</dbReference>
<reference evidence="5 6" key="1">
    <citation type="submission" date="2019-01" db="EMBL/GenBank/DDBJ databases">
        <authorList>
            <person name="Chen W.-M."/>
        </authorList>
    </citation>
    <scope>NUCLEOTIDE SEQUENCE [LARGE SCALE GENOMIC DNA]</scope>
    <source>
        <strain evidence="5 6">CCP-7</strain>
    </source>
</reference>
<dbReference type="PANTHER" id="PTHR35089:SF1">
    <property type="entry name" value="CHAPERONE PROTEIN SKP"/>
    <property type="match status" value="1"/>
</dbReference>
<dbReference type="GO" id="GO:0050821">
    <property type="term" value="P:protein stabilization"/>
    <property type="evidence" value="ECO:0007669"/>
    <property type="project" value="TreeGrafter"/>
</dbReference>
<dbReference type="OrthoDB" id="7427936at2"/>
<feature type="region of interest" description="Disordered" evidence="3">
    <location>
        <begin position="186"/>
        <end position="207"/>
    </location>
</feature>
<organism evidence="5 6">
    <name type="scientific">Sphingomonas crocodyli</name>
    <dbReference type="NCBI Taxonomy" id="1979270"/>
    <lineage>
        <taxon>Bacteria</taxon>
        <taxon>Pseudomonadati</taxon>
        <taxon>Pseudomonadota</taxon>
        <taxon>Alphaproteobacteria</taxon>
        <taxon>Sphingomonadales</taxon>
        <taxon>Sphingomonadaceae</taxon>
        <taxon>Sphingomonas</taxon>
    </lineage>
</organism>
<dbReference type="AlphaFoldDB" id="A0A437M8B1"/>
<protein>
    <submittedName>
        <fullName evidence="5">OmpH family outer membrane protein</fullName>
    </submittedName>
</protein>